<feature type="region of interest" description="Disordered" evidence="6">
    <location>
        <begin position="112"/>
        <end position="176"/>
    </location>
</feature>
<dbReference type="SUPFAM" id="SSF49764">
    <property type="entry name" value="HSP20-like chaperones"/>
    <property type="match status" value="1"/>
</dbReference>
<dbReference type="Gene3D" id="2.60.40.790">
    <property type="match status" value="1"/>
</dbReference>
<organism evidence="8 9">
    <name type="scientific">Phaseolus vulgaris</name>
    <name type="common">Kidney bean</name>
    <name type="synonym">French bean</name>
    <dbReference type="NCBI Taxonomy" id="3885"/>
    <lineage>
        <taxon>Eukaryota</taxon>
        <taxon>Viridiplantae</taxon>
        <taxon>Streptophyta</taxon>
        <taxon>Embryophyta</taxon>
        <taxon>Tracheophyta</taxon>
        <taxon>Spermatophyta</taxon>
        <taxon>Magnoliopsida</taxon>
        <taxon>eudicotyledons</taxon>
        <taxon>Gunneridae</taxon>
        <taxon>Pentapetalae</taxon>
        <taxon>rosids</taxon>
        <taxon>fabids</taxon>
        <taxon>Fabales</taxon>
        <taxon>Fabaceae</taxon>
        <taxon>Papilionoideae</taxon>
        <taxon>50 kb inversion clade</taxon>
        <taxon>NPAAA clade</taxon>
        <taxon>indigoferoid/millettioid clade</taxon>
        <taxon>Phaseoleae</taxon>
        <taxon>Phaseolus</taxon>
    </lineage>
</organism>
<dbReference type="eggNOG" id="KOG0710">
    <property type="taxonomic scope" value="Eukaryota"/>
</dbReference>
<comment type="similarity">
    <text evidence="4 5">Belongs to the small heat shock protein (HSP20) family.</text>
</comment>
<dbReference type="Pfam" id="PF00011">
    <property type="entry name" value="HSP20"/>
    <property type="match status" value="1"/>
</dbReference>
<dbReference type="Proteomes" id="UP000000226">
    <property type="component" value="Chromosome 9"/>
</dbReference>
<accession>V7AXB4</accession>
<dbReference type="STRING" id="3885.V7AXB4"/>
<evidence type="ECO:0000256" key="2">
    <source>
        <dbReference type="ARBA" id="ARBA00022475"/>
    </source>
</evidence>
<name>V7AXB4_PHAVU</name>
<evidence type="ECO:0000256" key="5">
    <source>
        <dbReference type="RuleBase" id="RU003616"/>
    </source>
</evidence>
<keyword evidence="2" id="KW-1003">Cell membrane</keyword>
<evidence type="ECO:0000256" key="4">
    <source>
        <dbReference type="PROSITE-ProRule" id="PRU00285"/>
    </source>
</evidence>
<keyword evidence="3" id="KW-0611">Plant defense</keyword>
<evidence type="ECO:0000259" key="7">
    <source>
        <dbReference type="PROSITE" id="PS01031"/>
    </source>
</evidence>
<dbReference type="GO" id="GO:0005886">
    <property type="term" value="C:plasma membrane"/>
    <property type="evidence" value="ECO:0007669"/>
    <property type="project" value="UniProtKB-SubCell"/>
</dbReference>
<comment type="subcellular location">
    <subcellularLocation>
        <location evidence="1">Cell membrane</location>
        <topology evidence="1">Single-pass membrane protein</topology>
    </subcellularLocation>
</comment>
<dbReference type="PANTHER" id="PTHR43670:SF130">
    <property type="entry name" value="INACTIVE PROTEIN RESTRICTED TEV MOVEMENT 2-LIKE"/>
    <property type="match status" value="1"/>
</dbReference>
<proteinExistence type="inferred from homology"/>
<dbReference type="Gramene" id="ESW10204">
    <property type="protein sequence ID" value="ESW10204"/>
    <property type="gene ID" value="PHAVU_009G189900g"/>
</dbReference>
<dbReference type="InterPro" id="IPR002068">
    <property type="entry name" value="A-crystallin/Hsp20_dom"/>
</dbReference>
<dbReference type="SMR" id="V7AXB4"/>
<dbReference type="OMA" id="FGLYVSH"/>
<evidence type="ECO:0000256" key="6">
    <source>
        <dbReference type="SAM" id="MobiDB-lite"/>
    </source>
</evidence>
<keyword evidence="2" id="KW-0472">Membrane</keyword>
<feature type="region of interest" description="Disordered" evidence="6">
    <location>
        <begin position="1"/>
        <end position="33"/>
    </location>
</feature>
<sequence>MATETGTRSRRVGTRTNSSSQAPEVEEIVPNSGWTDDHSGHFLLVDLPEFKKEEVSLQVDGSSGHIIVKGERYTNEQKRVHFELKFAVPADADMENISGNFDNEILHVHVPKRGSQEHRESGIEKASNGHSERPHETENEEHDGVKEEHDGVTQRYHTAHDEDSENEERRNKHTHKIDGYSQNLTRKWEQKHISRAIVEVLMRNKGVVTTAVLAFSFGLYVSHKFHSWNQP</sequence>
<dbReference type="PROSITE" id="PS01031">
    <property type="entry name" value="SHSP"/>
    <property type="match status" value="1"/>
</dbReference>
<feature type="domain" description="SHSP" evidence="7">
    <location>
        <begin position="23"/>
        <end position="126"/>
    </location>
</feature>
<dbReference type="EMBL" id="CM002296">
    <property type="protein sequence ID" value="ESW10204.1"/>
    <property type="molecule type" value="Genomic_DNA"/>
</dbReference>
<evidence type="ECO:0000313" key="9">
    <source>
        <dbReference type="Proteomes" id="UP000000226"/>
    </source>
</evidence>
<gene>
    <name evidence="8" type="ORF">PHAVU_009G189900g</name>
</gene>
<evidence type="ECO:0000256" key="3">
    <source>
        <dbReference type="ARBA" id="ARBA00022821"/>
    </source>
</evidence>
<dbReference type="PhylomeDB" id="V7AXB4"/>
<evidence type="ECO:0000313" key="8">
    <source>
        <dbReference type="EMBL" id="ESW10204.1"/>
    </source>
</evidence>
<dbReference type="InterPro" id="IPR008978">
    <property type="entry name" value="HSP20-like_chaperone"/>
</dbReference>
<protein>
    <recommendedName>
        <fullName evidence="7">SHSP domain-containing protein</fullName>
    </recommendedName>
</protein>
<dbReference type="PANTHER" id="PTHR43670">
    <property type="entry name" value="HEAT SHOCK PROTEIN 26"/>
    <property type="match status" value="1"/>
</dbReference>
<reference evidence="9" key="1">
    <citation type="journal article" date="2014" name="Nat. Genet.">
        <title>A reference genome for common bean and genome-wide analysis of dual domestications.</title>
        <authorList>
            <person name="Schmutz J."/>
            <person name="McClean P.E."/>
            <person name="Mamidi S."/>
            <person name="Wu G.A."/>
            <person name="Cannon S.B."/>
            <person name="Grimwood J."/>
            <person name="Jenkins J."/>
            <person name="Shu S."/>
            <person name="Song Q."/>
            <person name="Chavarro C."/>
            <person name="Torres-Torres M."/>
            <person name="Geffroy V."/>
            <person name="Moghaddam S.M."/>
            <person name="Gao D."/>
            <person name="Abernathy B."/>
            <person name="Barry K."/>
            <person name="Blair M."/>
            <person name="Brick M.A."/>
            <person name="Chovatia M."/>
            <person name="Gepts P."/>
            <person name="Goodstein D.M."/>
            <person name="Gonzales M."/>
            <person name="Hellsten U."/>
            <person name="Hyten D.L."/>
            <person name="Jia G."/>
            <person name="Kelly J.D."/>
            <person name="Kudrna D."/>
            <person name="Lee R."/>
            <person name="Richard M.M."/>
            <person name="Miklas P.N."/>
            <person name="Osorno J.M."/>
            <person name="Rodrigues J."/>
            <person name="Thareau V."/>
            <person name="Urrea C.A."/>
            <person name="Wang M."/>
            <person name="Yu Y."/>
            <person name="Zhang M."/>
            <person name="Wing R.A."/>
            <person name="Cregan P.B."/>
            <person name="Rokhsar D.S."/>
            <person name="Jackson S.A."/>
        </authorList>
    </citation>
    <scope>NUCLEOTIDE SEQUENCE [LARGE SCALE GENOMIC DNA]</scope>
    <source>
        <strain evidence="9">cv. G19833</strain>
    </source>
</reference>
<dbReference type="OrthoDB" id="1431247at2759"/>
<keyword evidence="9" id="KW-1185">Reference proteome</keyword>
<dbReference type="CDD" id="cd06464">
    <property type="entry name" value="ACD_sHsps-like"/>
    <property type="match status" value="1"/>
</dbReference>
<dbReference type="GO" id="GO:0006952">
    <property type="term" value="P:defense response"/>
    <property type="evidence" value="ECO:0007669"/>
    <property type="project" value="UniProtKB-KW"/>
</dbReference>
<feature type="compositionally biased region" description="Basic and acidic residues" evidence="6">
    <location>
        <begin position="114"/>
        <end position="123"/>
    </location>
</feature>
<evidence type="ECO:0000256" key="1">
    <source>
        <dbReference type="ARBA" id="ARBA00004162"/>
    </source>
</evidence>
<dbReference type="AlphaFoldDB" id="V7AXB4"/>
<feature type="compositionally biased region" description="Basic and acidic residues" evidence="6">
    <location>
        <begin position="130"/>
        <end position="152"/>
    </location>
</feature>
<dbReference type="GO" id="GO:0034605">
    <property type="term" value="P:cellular response to heat"/>
    <property type="evidence" value="ECO:0007669"/>
    <property type="project" value="TreeGrafter"/>
</dbReference>